<organism evidence="1">
    <name type="scientific">marine metagenome</name>
    <dbReference type="NCBI Taxonomy" id="408172"/>
    <lineage>
        <taxon>unclassified sequences</taxon>
        <taxon>metagenomes</taxon>
        <taxon>ecological metagenomes</taxon>
    </lineage>
</organism>
<name>A0A382EDA5_9ZZZZ</name>
<gene>
    <name evidence="1" type="ORF">METZ01_LOCUS201319</name>
</gene>
<proteinExistence type="predicted"/>
<evidence type="ECO:0000313" key="1">
    <source>
        <dbReference type="EMBL" id="SVB48465.1"/>
    </source>
</evidence>
<dbReference type="AlphaFoldDB" id="A0A382EDA5"/>
<protein>
    <submittedName>
        <fullName evidence="1">Uncharacterized protein</fullName>
    </submittedName>
</protein>
<sequence length="156" mass="18262">MNKEQMMVELGSIGEDLVADLYRRQGCEVALSENKYDSVKDMLIDGQTCEVKTQMPYFYKKMFTIKVDQYFKCMNADKLIWVETPSKHNDYRIDIYESPQRGMREFRKYKAQGRDMYGMNFCETTLIDSIEGSIEGIRLMKLTSSDMSVVNKLNVH</sequence>
<reference evidence="1" key="1">
    <citation type="submission" date="2018-05" db="EMBL/GenBank/DDBJ databases">
        <authorList>
            <person name="Lanie J.A."/>
            <person name="Ng W.-L."/>
            <person name="Kazmierczak K.M."/>
            <person name="Andrzejewski T.M."/>
            <person name="Davidsen T.M."/>
            <person name="Wayne K.J."/>
            <person name="Tettelin H."/>
            <person name="Glass J.I."/>
            <person name="Rusch D."/>
            <person name="Podicherti R."/>
            <person name="Tsui H.-C.T."/>
            <person name="Winkler M.E."/>
        </authorList>
    </citation>
    <scope>NUCLEOTIDE SEQUENCE</scope>
</reference>
<dbReference type="EMBL" id="UINC01043847">
    <property type="protein sequence ID" value="SVB48465.1"/>
    <property type="molecule type" value="Genomic_DNA"/>
</dbReference>
<accession>A0A382EDA5</accession>